<comment type="subcellular location">
    <subcellularLocation>
        <location evidence="1">Host cell</location>
    </subcellularLocation>
    <subcellularLocation>
        <location evidence="2">Secreted</location>
    </subcellularLocation>
</comment>
<gene>
    <name evidence="5" type="ORF">V7S43_016280</name>
</gene>
<keyword evidence="6" id="KW-1185">Reference proteome</keyword>
<sequence length="256" mass="29228">MKLVCAFIGVAGTTFEMDIDEVASISTLKGAIKEKNRNKLKDVAAADLQLFLAKRNQKNDTNEVEGEKGDDEEKWLTQDEAQEGVRDTSDYTLLPFPGAKLRAVGLGSGDLIEMSREEKAAGKGPVHVLVVVPKQTFTGKRTRGRDRFPPMAHSMQKFKKILERDAYRVIFADLIRKTKYYFEIESMANLVVTGNSGAGKSRFYLYCIFHILLRHRKEVKELPDFDLVLNFDNNFQLYDIETEEFVRLNKEEVHEL</sequence>
<name>A0ABD3EZN8_9STRA</name>
<evidence type="ECO:0000256" key="3">
    <source>
        <dbReference type="ARBA" id="ARBA00022525"/>
    </source>
</evidence>
<dbReference type="EMBL" id="JBIMZQ010000052">
    <property type="protein sequence ID" value="KAL3658644.1"/>
    <property type="molecule type" value="Genomic_DNA"/>
</dbReference>
<proteinExistence type="predicted"/>
<evidence type="ECO:0000256" key="2">
    <source>
        <dbReference type="ARBA" id="ARBA00004613"/>
    </source>
</evidence>
<evidence type="ECO:0000313" key="6">
    <source>
        <dbReference type="Proteomes" id="UP001632037"/>
    </source>
</evidence>
<evidence type="ECO:0000259" key="4">
    <source>
        <dbReference type="Pfam" id="PF20147"/>
    </source>
</evidence>
<reference evidence="5 6" key="1">
    <citation type="submission" date="2024-09" db="EMBL/GenBank/DDBJ databases">
        <title>Genome sequencing and assembly of Phytophthora oleae, isolate VK10A, causative agent of rot of olive drupes.</title>
        <authorList>
            <person name="Conti Taguali S."/>
            <person name="Riolo M."/>
            <person name="La Spada F."/>
            <person name="Cacciola S.O."/>
            <person name="Dionisio G."/>
        </authorList>
    </citation>
    <scope>NUCLEOTIDE SEQUENCE [LARGE SCALE GENOMIC DNA]</scope>
    <source>
        <strain evidence="5 6">VK10A</strain>
    </source>
</reference>
<dbReference type="InterPro" id="IPR045379">
    <property type="entry name" value="Crinkler_N"/>
</dbReference>
<evidence type="ECO:0000313" key="5">
    <source>
        <dbReference type="EMBL" id="KAL3658644.1"/>
    </source>
</evidence>
<dbReference type="GO" id="GO:0005576">
    <property type="term" value="C:extracellular region"/>
    <property type="evidence" value="ECO:0007669"/>
    <property type="project" value="UniProtKB-SubCell"/>
</dbReference>
<accession>A0ABD3EZN8</accession>
<comment type="caution">
    <text evidence="5">The sequence shown here is derived from an EMBL/GenBank/DDBJ whole genome shotgun (WGS) entry which is preliminary data.</text>
</comment>
<keyword evidence="3" id="KW-0964">Secreted</keyword>
<dbReference type="GO" id="GO:0043657">
    <property type="term" value="C:host cell"/>
    <property type="evidence" value="ECO:0007669"/>
    <property type="project" value="UniProtKB-SubCell"/>
</dbReference>
<dbReference type="AlphaFoldDB" id="A0ABD3EZN8"/>
<organism evidence="5 6">
    <name type="scientific">Phytophthora oleae</name>
    <dbReference type="NCBI Taxonomy" id="2107226"/>
    <lineage>
        <taxon>Eukaryota</taxon>
        <taxon>Sar</taxon>
        <taxon>Stramenopiles</taxon>
        <taxon>Oomycota</taxon>
        <taxon>Peronosporomycetes</taxon>
        <taxon>Peronosporales</taxon>
        <taxon>Peronosporaceae</taxon>
        <taxon>Phytophthora</taxon>
    </lineage>
</organism>
<protein>
    <recommendedName>
        <fullName evidence="4">Crinkler effector protein N-terminal domain-containing protein</fullName>
    </recommendedName>
</protein>
<dbReference type="Proteomes" id="UP001632037">
    <property type="component" value="Unassembled WGS sequence"/>
</dbReference>
<evidence type="ECO:0000256" key="1">
    <source>
        <dbReference type="ARBA" id="ARBA00004340"/>
    </source>
</evidence>
<dbReference type="Pfam" id="PF20147">
    <property type="entry name" value="Crinkler"/>
    <property type="match status" value="1"/>
</dbReference>
<feature type="domain" description="Crinkler effector protein N-terminal" evidence="4">
    <location>
        <begin position="1"/>
        <end position="98"/>
    </location>
</feature>